<evidence type="ECO:0000313" key="5">
    <source>
        <dbReference type="Proteomes" id="UP000319769"/>
    </source>
</evidence>
<dbReference type="GO" id="GO:0006635">
    <property type="term" value="P:fatty acid beta-oxidation"/>
    <property type="evidence" value="ECO:0007669"/>
    <property type="project" value="TreeGrafter"/>
</dbReference>
<accession>A0A5N0V5Z7</accession>
<organism evidence="4 5">
    <name type="scientific">Amycolatopsis acidicola</name>
    <dbReference type="NCBI Taxonomy" id="2596893"/>
    <lineage>
        <taxon>Bacteria</taxon>
        <taxon>Bacillati</taxon>
        <taxon>Actinomycetota</taxon>
        <taxon>Actinomycetes</taxon>
        <taxon>Pseudonocardiales</taxon>
        <taxon>Pseudonocardiaceae</taxon>
        <taxon>Amycolatopsis</taxon>
    </lineage>
</organism>
<dbReference type="CDD" id="cd06558">
    <property type="entry name" value="crotonase-like"/>
    <property type="match status" value="1"/>
</dbReference>
<dbReference type="InterPro" id="IPR014748">
    <property type="entry name" value="Enoyl-CoA_hydra_C"/>
</dbReference>
<dbReference type="PANTHER" id="PTHR11941">
    <property type="entry name" value="ENOYL-COA HYDRATASE-RELATED"/>
    <property type="match status" value="1"/>
</dbReference>
<dbReference type="InterPro" id="IPR029045">
    <property type="entry name" value="ClpP/crotonase-like_dom_sf"/>
</dbReference>
<keyword evidence="5" id="KW-1185">Reference proteome</keyword>
<sequence length="253" mass="26347">MGEDQLRVDREGPVAIVTLNRPERLNALSHGLLSDLRALLGELEGDSAARAIVLTGAGRAFSAGADLRGGPSDTGEVVRTYYNPLILDLVAMSTPVIAAVNGVAAGAAVSLALACDLRIAADTAEFQLSFVKVGLVPDAGATWLLPRVVGAGRAADMALRGRPVRADEALRWGLVTEVADGDKVLARAVEIAAEIAALSTSVGTTRGLLNGSFSRELAEQLGEEAIAQGNAQHGPDYQEARRAFAEKRAPRFG</sequence>
<dbReference type="InterPro" id="IPR018376">
    <property type="entry name" value="Enoyl-CoA_hyd/isom_CS"/>
</dbReference>
<dbReference type="EMBL" id="VMNW02000021">
    <property type="protein sequence ID" value="KAA9160501.1"/>
    <property type="molecule type" value="Genomic_DNA"/>
</dbReference>
<protein>
    <submittedName>
        <fullName evidence="4">2-(1,2-epoxy-1,2-dihydrophenyl)acetyl-CoA isomerase</fullName>
    </submittedName>
</protein>
<evidence type="ECO:0000313" key="4">
    <source>
        <dbReference type="EMBL" id="KAA9160501.1"/>
    </source>
</evidence>
<name>A0A5N0V5Z7_9PSEU</name>
<dbReference type="Pfam" id="PF00378">
    <property type="entry name" value="ECH_1"/>
    <property type="match status" value="1"/>
</dbReference>
<dbReference type="InterPro" id="IPR001753">
    <property type="entry name" value="Enoyl-CoA_hydra/iso"/>
</dbReference>
<comment type="similarity">
    <text evidence="1 3">Belongs to the enoyl-CoA hydratase/isomerase family.</text>
</comment>
<proteinExistence type="inferred from homology"/>
<keyword evidence="4" id="KW-0413">Isomerase</keyword>
<dbReference type="GO" id="GO:0016829">
    <property type="term" value="F:lyase activity"/>
    <property type="evidence" value="ECO:0007669"/>
    <property type="project" value="UniProtKB-KW"/>
</dbReference>
<gene>
    <name evidence="4" type="ORF">FPZ12_016840</name>
</gene>
<evidence type="ECO:0000256" key="2">
    <source>
        <dbReference type="ARBA" id="ARBA00023239"/>
    </source>
</evidence>
<evidence type="ECO:0000256" key="3">
    <source>
        <dbReference type="RuleBase" id="RU003707"/>
    </source>
</evidence>
<evidence type="ECO:0000256" key="1">
    <source>
        <dbReference type="ARBA" id="ARBA00005254"/>
    </source>
</evidence>
<dbReference type="GO" id="GO:0016853">
    <property type="term" value="F:isomerase activity"/>
    <property type="evidence" value="ECO:0007669"/>
    <property type="project" value="UniProtKB-KW"/>
</dbReference>
<dbReference type="Proteomes" id="UP000319769">
    <property type="component" value="Unassembled WGS sequence"/>
</dbReference>
<dbReference type="RefSeq" id="WP_144754675.1">
    <property type="nucleotide sequence ID" value="NZ_VMNW02000021.1"/>
</dbReference>
<reference evidence="4" key="1">
    <citation type="submission" date="2019-09" db="EMBL/GenBank/DDBJ databases">
        <authorList>
            <person name="Teo W.F.A."/>
            <person name="Duangmal K."/>
        </authorList>
    </citation>
    <scope>NUCLEOTIDE SEQUENCE [LARGE SCALE GENOMIC DNA]</scope>
    <source>
        <strain evidence="4">K81G1</strain>
    </source>
</reference>
<dbReference type="OrthoDB" id="4284283at2"/>
<dbReference type="PANTHER" id="PTHR11941:SF133">
    <property type="entry name" value="1,2-EPOXYPHENYLACETYL-COA ISOMERASE"/>
    <property type="match status" value="1"/>
</dbReference>
<dbReference type="AlphaFoldDB" id="A0A5N0V5Z7"/>
<dbReference type="Gene3D" id="1.10.12.10">
    <property type="entry name" value="Lyase 2-enoyl-coa Hydratase, Chain A, domain 2"/>
    <property type="match status" value="1"/>
</dbReference>
<comment type="caution">
    <text evidence="4">The sequence shown here is derived from an EMBL/GenBank/DDBJ whole genome shotgun (WGS) entry which is preliminary data.</text>
</comment>
<dbReference type="Gene3D" id="3.90.226.10">
    <property type="entry name" value="2-enoyl-CoA Hydratase, Chain A, domain 1"/>
    <property type="match status" value="1"/>
</dbReference>
<keyword evidence="2" id="KW-0456">Lyase</keyword>
<dbReference type="PROSITE" id="PS00166">
    <property type="entry name" value="ENOYL_COA_HYDRATASE"/>
    <property type="match status" value="1"/>
</dbReference>
<dbReference type="SUPFAM" id="SSF52096">
    <property type="entry name" value="ClpP/crotonase"/>
    <property type="match status" value="1"/>
</dbReference>